<evidence type="ECO:0000313" key="2">
    <source>
        <dbReference type="Proteomes" id="UP000050741"/>
    </source>
</evidence>
<dbReference type="Proteomes" id="UP000050741">
    <property type="component" value="Unassembled WGS sequence"/>
</dbReference>
<dbReference type="WBParaSite" id="GPLIN_000175400">
    <property type="protein sequence ID" value="GPLIN_000175400"/>
    <property type="gene ID" value="GPLIN_000175400"/>
</dbReference>
<reference evidence="3" key="2">
    <citation type="submission" date="2016-06" db="UniProtKB">
        <authorList>
            <consortium name="WormBaseParasite"/>
        </authorList>
    </citation>
    <scope>IDENTIFICATION</scope>
</reference>
<dbReference type="GO" id="GO:0005737">
    <property type="term" value="C:cytoplasm"/>
    <property type="evidence" value="ECO:0007669"/>
    <property type="project" value="TreeGrafter"/>
</dbReference>
<dbReference type="InterPro" id="IPR051436">
    <property type="entry name" value="Autophagy-related_EPG5"/>
</dbReference>
<sequence>MEAVRAKKKAVVLKKEARQETVEGPIPKAPTLVDLLLINDSAVAQQVSTKSSDLDPPAATDETGLTTNAGGDVAEELNLNSDVVLGGKKPKRQWQWEKNAKKTFVPPQNDVALTSSSSSKHEKLQASIASIYPSLSTSAQSVDFRQIPRICVDAEPTLNVPHLYPSLVAKEAAAPSRAAEIFLVGSEAMAVLIERNPSLLGAVLLYIDRHVDHLDQYAVNILANVPLRICTVSADDISDRLGKWLIFRPVDDPASAIARKVLSALNWGCCNSSDQSPPSLHKSSSIDTVRDGPTPPPHGLWLPVEVHDLCAEMLVKAHIAQCKQRNNLIAKSVNKAARLALKCPDMEQHFDKFCWDVLLRLKITEKPNSSTPPNDLTAFYVFCVQKCLSS</sequence>
<protein>
    <submittedName>
        <fullName evidence="3">DNA-directed DNA polymerase</fullName>
    </submittedName>
</protein>
<accession>A0A183BMB9</accession>
<keyword evidence="2" id="KW-1185">Reference proteome</keyword>
<organism evidence="2 3">
    <name type="scientific">Globodera pallida</name>
    <name type="common">Potato cyst nematode worm</name>
    <name type="synonym">Heterodera pallida</name>
    <dbReference type="NCBI Taxonomy" id="36090"/>
    <lineage>
        <taxon>Eukaryota</taxon>
        <taxon>Metazoa</taxon>
        <taxon>Ecdysozoa</taxon>
        <taxon>Nematoda</taxon>
        <taxon>Chromadorea</taxon>
        <taxon>Rhabditida</taxon>
        <taxon>Tylenchina</taxon>
        <taxon>Tylenchomorpha</taxon>
        <taxon>Tylenchoidea</taxon>
        <taxon>Heteroderidae</taxon>
        <taxon>Heteroderinae</taxon>
        <taxon>Globodera</taxon>
    </lineage>
</organism>
<proteinExistence type="predicted"/>
<feature type="region of interest" description="Disordered" evidence="1">
    <location>
        <begin position="47"/>
        <end position="69"/>
    </location>
</feature>
<evidence type="ECO:0000313" key="3">
    <source>
        <dbReference type="WBParaSite" id="GPLIN_000175400"/>
    </source>
</evidence>
<dbReference type="AlphaFoldDB" id="A0A183BMB9"/>
<dbReference type="PANTHER" id="PTHR31139:SF4">
    <property type="entry name" value="ECTOPIC P GRANULES PROTEIN 5 HOMOLOG"/>
    <property type="match status" value="1"/>
</dbReference>
<evidence type="ECO:0000256" key="1">
    <source>
        <dbReference type="SAM" id="MobiDB-lite"/>
    </source>
</evidence>
<name>A0A183BMB9_GLOPA</name>
<dbReference type="GO" id="GO:0097352">
    <property type="term" value="P:autophagosome maturation"/>
    <property type="evidence" value="ECO:0007669"/>
    <property type="project" value="TreeGrafter"/>
</dbReference>
<dbReference type="PANTHER" id="PTHR31139">
    <property type="entry name" value="ECTOPIC P GRANULES PROTEIN 5 HOMOLOG"/>
    <property type="match status" value="1"/>
</dbReference>
<reference evidence="2" key="1">
    <citation type="submission" date="2014-05" db="EMBL/GenBank/DDBJ databases">
        <title>The genome and life-stage specific transcriptomes of Globodera pallida elucidate key aspects of plant parasitism by a cyst nematode.</title>
        <authorList>
            <person name="Cotton J.A."/>
            <person name="Lilley C.J."/>
            <person name="Jones L.M."/>
            <person name="Kikuchi T."/>
            <person name="Reid A.J."/>
            <person name="Thorpe P."/>
            <person name="Tsai I.J."/>
            <person name="Beasley H."/>
            <person name="Blok V."/>
            <person name="Cock P.J.A."/>
            <person name="Van den Akker S.E."/>
            <person name="Holroyd N."/>
            <person name="Hunt M."/>
            <person name="Mantelin S."/>
            <person name="Naghra H."/>
            <person name="Pain A."/>
            <person name="Palomares-Rius J.E."/>
            <person name="Zarowiecki M."/>
            <person name="Berriman M."/>
            <person name="Jones J.T."/>
            <person name="Urwin P.E."/>
        </authorList>
    </citation>
    <scope>NUCLEOTIDE SEQUENCE [LARGE SCALE GENOMIC DNA]</scope>
    <source>
        <strain evidence="2">Lindley</strain>
    </source>
</reference>